<dbReference type="InterPro" id="IPR051092">
    <property type="entry name" value="FYVE_RhoGEF_PH"/>
</dbReference>
<feature type="compositionally biased region" description="Low complexity" evidence="1">
    <location>
        <begin position="426"/>
        <end position="436"/>
    </location>
</feature>
<protein>
    <submittedName>
        <fullName evidence="3">Dbl homology domain-containing protein</fullName>
    </submittedName>
</protein>
<evidence type="ECO:0000313" key="4">
    <source>
        <dbReference type="Proteomes" id="UP001222325"/>
    </source>
</evidence>
<accession>A0AAD6U6S4</accession>
<dbReference type="Gene3D" id="1.20.900.10">
    <property type="entry name" value="Dbl homology (DH) domain"/>
    <property type="match status" value="1"/>
</dbReference>
<dbReference type="Pfam" id="PF00621">
    <property type="entry name" value="RhoGEF"/>
    <property type="match status" value="1"/>
</dbReference>
<dbReference type="SMART" id="SM00325">
    <property type="entry name" value="RhoGEF"/>
    <property type="match status" value="1"/>
</dbReference>
<evidence type="ECO:0000259" key="2">
    <source>
        <dbReference type="PROSITE" id="PS50010"/>
    </source>
</evidence>
<evidence type="ECO:0000256" key="1">
    <source>
        <dbReference type="SAM" id="MobiDB-lite"/>
    </source>
</evidence>
<sequence>MFGQGDILKGHAERPASLAFSHSSSASSVYDDDDENEQREDNTRELWRNGDAFPETDEPDGENQEQSPTDDPGADGWRQTLPPKTYAAIVHRCGPLEIHRQEAIHALCVTEESFVARLRNTINLFILPLRLQDSKCYISGVPSEIAKLFDWFEDILNLHMQLLSALCSVQDTQHPVVDRVAEAIRGSFVKRLEVYQPYLARLVNVAGVIARLVADLTSDFGEFVRIQEGVRECQGWTLEGLLVDPVTRLGRYPEMFRELHQCTPKAHVDHVPTFVLLHSTEMVIKVMTEVKIREDEYDLVKSISRRIKGLPSSAPLAKRGRRLLFHGQLFRVPLDIQSHDPCLSLSSDPHKSHMDPPKRASNLVHAIHEWDKHRERSGSVKSNGSASTTTSSYSYAASSSSASSEPPVTPSSPHFATRSSIPVPRSNTSSSHSSTSQEIRGPCRRGPSDSQLYELQLLQIFVFTDFLVLADVSKSRQNESEEWALLEKVGIGKVIGVAELPVDTNNGSLVLELDILPLDIKNLGDGVITEGVSLEVLRLRVPGSSTQEELHKTCSAALEKSAKLTVRSISTFPLPGEYADPDRDYDTHQRSVSRRPLPKSPSLIAQNRPGDPSSPRKQEREERGWWSACFHQVLKEFQTREVS</sequence>
<evidence type="ECO:0000313" key="3">
    <source>
        <dbReference type="EMBL" id="KAJ7086437.1"/>
    </source>
</evidence>
<dbReference type="PANTHER" id="PTHR12673">
    <property type="entry name" value="FACIOGENITAL DYSPLASIA PROTEIN"/>
    <property type="match status" value="1"/>
</dbReference>
<feature type="compositionally biased region" description="Basic and acidic residues" evidence="1">
    <location>
        <begin position="580"/>
        <end position="589"/>
    </location>
</feature>
<dbReference type="SUPFAM" id="SSF48065">
    <property type="entry name" value="DBL homology domain (DH-domain)"/>
    <property type="match status" value="1"/>
</dbReference>
<dbReference type="Proteomes" id="UP001222325">
    <property type="component" value="Unassembled WGS sequence"/>
</dbReference>
<keyword evidence="4" id="KW-1185">Reference proteome</keyword>
<name>A0AAD6U6S4_9AGAR</name>
<feature type="compositionally biased region" description="Acidic residues" evidence="1">
    <location>
        <begin position="54"/>
        <end position="63"/>
    </location>
</feature>
<feature type="compositionally biased region" description="Basic and acidic residues" evidence="1">
    <location>
        <begin position="39"/>
        <end position="48"/>
    </location>
</feature>
<dbReference type="PANTHER" id="PTHR12673:SF159">
    <property type="entry name" value="LD03170P"/>
    <property type="match status" value="1"/>
</dbReference>
<dbReference type="PROSITE" id="PS50010">
    <property type="entry name" value="DH_2"/>
    <property type="match status" value="1"/>
</dbReference>
<feature type="region of interest" description="Disordered" evidence="1">
    <location>
        <begin position="575"/>
        <end position="623"/>
    </location>
</feature>
<feature type="region of interest" description="Disordered" evidence="1">
    <location>
        <begin position="1"/>
        <end position="80"/>
    </location>
</feature>
<proteinExistence type="predicted"/>
<dbReference type="GO" id="GO:0005737">
    <property type="term" value="C:cytoplasm"/>
    <property type="evidence" value="ECO:0007669"/>
    <property type="project" value="TreeGrafter"/>
</dbReference>
<comment type="caution">
    <text evidence="3">The sequence shown here is derived from an EMBL/GenBank/DDBJ whole genome shotgun (WGS) entry which is preliminary data.</text>
</comment>
<dbReference type="InterPro" id="IPR035899">
    <property type="entry name" value="DBL_dom_sf"/>
</dbReference>
<dbReference type="InterPro" id="IPR000219">
    <property type="entry name" value="DH_dom"/>
</dbReference>
<feature type="compositionally biased region" description="Low complexity" evidence="1">
    <location>
        <begin position="16"/>
        <end position="28"/>
    </location>
</feature>
<feature type="compositionally biased region" description="Basic and acidic residues" evidence="1">
    <location>
        <begin position="614"/>
        <end position="623"/>
    </location>
</feature>
<dbReference type="AlphaFoldDB" id="A0AAD6U6S4"/>
<reference evidence="3" key="1">
    <citation type="submission" date="2023-03" db="EMBL/GenBank/DDBJ databases">
        <title>Massive genome expansion in bonnet fungi (Mycena s.s.) driven by repeated elements and novel gene families across ecological guilds.</title>
        <authorList>
            <consortium name="Lawrence Berkeley National Laboratory"/>
            <person name="Harder C.B."/>
            <person name="Miyauchi S."/>
            <person name="Viragh M."/>
            <person name="Kuo A."/>
            <person name="Thoen E."/>
            <person name="Andreopoulos B."/>
            <person name="Lu D."/>
            <person name="Skrede I."/>
            <person name="Drula E."/>
            <person name="Henrissat B."/>
            <person name="Morin E."/>
            <person name="Kohler A."/>
            <person name="Barry K."/>
            <person name="LaButti K."/>
            <person name="Morin E."/>
            <person name="Salamov A."/>
            <person name="Lipzen A."/>
            <person name="Mereny Z."/>
            <person name="Hegedus B."/>
            <person name="Baldrian P."/>
            <person name="Stursova M."/>
            <person name="Weitz H."/>
            <person name="Taylor A."/>
            <person name="Grigoriev I.V."/>
            <person name="Nagy L.G."/>
            <person name="Martin F."/>
            <person name="Kauserud H."/>
        </authorList>
    </citation>
    <scope>NUCLEOTIDE SEQUENCE</scope>
    <source>
        <strain evidence="3">CBHHK173m</strain>
    </source>
</reference>
<dbReference type="EMBL" id="JARJCN010000031">
    <property type="protein sequence ID" value="KAJ7086437.1"/>
    <property type="molecule type" value="Genomic_DNA"/>
</dbReference>
<feature type="compositionally biased region" description="Low complexity" evidence="1">
    <location>
        <begin position="385"/>
        <end position="406"/>
    </location>
</feature>
<feature type="region of interest" description="Disordered" evidence="1">
    <location>
        <begin position="371"/>
        <end position="446"/>
    </location>
</feature>
<organism evidence="3 4">
    <name type="scientific">Mycena belliarum</name>
    <dbReference type="NCBI Taxonomy" id="1033014"/>
    <lineage>
        <taxon>Eukaryota</taxon>
        <taxon>Fungi</taxon>
        <taxon>Dikarya</taxon>
        <taxon>Basidiomycota</taxon>
        <taxon>Agaricomycotina</taxon>
        <taxon>Agaricomycetes</taxon>
        <taxon>Agaricomycetidae</taxon>
        <taxon>Agaricales</taxon>
        <taxon>Marasmiineae</taxon>
        <taxon>Mycenaceae</taxon>
        <taxon>Mycena</taxon>
    </lineage>
</organism>
<dbReference type="GO" id="GO:0005085">
    <property type="term" value="F:guanyl-nucleotide exchange factor activity"/>
    <property type="evidence" value="ECO:0007669"/>
    <property type="project" value="InterPro"/>
</dbReference>
<feature type="domain" description="DH" evidence="2">
    <location>
        <begin position="99"/>
        <end position="310"/>
    </location>
</feature>
<gene>
    <name evidence="3" type="ORF">B0H15DRAFT_844655</name>
</gene>